<dbReference type="Gene3D" id="3.30.70.1450">
    <property type="entry name" value="Regulator of K+ conductance, C-terminal domain"/>
    <property type="match status" value="1"/>
</dbReference>
<accession>A0ABD6DPU7</accession>
<evidence type="ECO:0000256" key="1">
    <source>
        <dbReference type="SAM" id="MobiDB-lite"/>
    </source>
</evidence>
<name>A0ABD6DPU7_9EURY</name>
<dbReference type="InterPro" id="IPR058603">
    <property type="entry name" value="DUF8167_2nd"/>
</dbReference>
<dbReference type="PROSITE" id="PS51202">
    <property type="entry name" value="RCK_C"/>
    <property type="match status" value="1"/>
</dbReference>
<dbReference type="EMBL" id="JBHUDO010000003">
    <property type="protein sequence ID" value="MFD1647352.1"/>
    <property type="molecule type" value="Genomic_DNA"/>
</dbReference>
<feature type="domain" description="RCK C-terminal" evidence="3">
    <location>
        <begin position="325"/>
        <end position="416"/>
    </location>
</feature>
<feature type="transmembrane region" description="Helical" evidence="2">
    <location>
        <begin position="12"/>
        <end position="32"/>
    </location>
</feature>
<dbReference type="InterPro" id="IPR006037">
    <property type="entry name" value="RCK_C"/>
</dbReference>
<evidence type="ECO:0000259" key="3">
    <source>
        <dbReference type="PROSITE" id="PS51202"/>
    </source>
</evidence>
<dbReference type="InterPro" id="IPR036721">
    <property type="entry name" value="RCK_C_sf"/>
</dbReference>
<feature type="region of interest" description="Disordered" evidence="1">
    <location>
        <begin position="246"/>
        <end position="293"/>
    </location>
</feature>
<keyword evidence="4" id="KW-0813">Transport</keyword>
<evidence type="ECO:0000313" key="4">
    <source>
        <dbReference type="EMBL" id="MFD1647352.1"/>
    </source>
</evidence>
<evidence type="ECO:0000256" key="2">
    <source>
        <dbReference type="SAM" id="Phobius"/>
    </source>
</evidence>
<proteinExistence type="predicted"/>
<keyword evidence="2" id="KW-0812">Transmembrane</keyword>
<keyword evidence="4" id="KW-0407">Ion channel</keyword>
<dbReference type="Pfam" id="PF26501">
    <property type="entry name" value="DUF8167"/>
    <property type="match status" value="1"/>
</dbReference>
<feature type="transmembrane region" description="Helical" evidence="2">
    <location>
        <begin position="70"/>
        <end position="89"/>
    </location>
</feature>
<sequence>MAPLPVEVLYGIYLGLLTGIIPALVSGSLGFLFKYVTGVTLPGLGVVVLSVAIAGINGGLMGLLDPTVSSSPRLLVAVVIIMMLSLWAHSQGDKLGASMPKRVTLASLRRRNISADVVDIVGGVGKVTLQPAGPVRDMEGYPPLPADLRETLGEGSWAFPADLPLAELESRLADRLRTEYDLADVAVTLDTQGRATIAAAPPASGLSRRIPPGKRAVSVTTLLPTGAARGDSVVVRTGETRVAGTLLSAKSDGSPAPAPPKPDPDDGVATDGGTDDGPAPPPTAPTTTGGEGRLTAAVTREQARTLLNVDRAQVAVTSRGTRREFELVSLLRRSGRRFRKVSVRADGPLDGVTIGEATIRDSYDVTVLALRHPSDETSGNRSWSFSPRGDAELTAGDELFVVGRQPALVAFTEAVA</sequence>
<keyword evidence="2" id="KW-1133">Transmembrane helix</keyword>
<reference evidence="4 5" key="1">
    <citation type="journal article" date="2019" name="Int. J. Syst. Evol. Microbiol.">
        <title>The Global Catalogue of Microorganisms (GCM) 10K type strain sequencing project: providing services to taxonomists for standard genome sequencing and annotation.</title>
        <authorList>
            <consortium name="The Broad Institute Genomics Platform"/>
            <consortium name="The Broad Institute Genome Sequencing Center for Infectious Disease"/>
            <person name="Wu L."/>
            <person name="Ma J."/>
        </authorList>
    </citation>
    <scope>NUCLEOTIDE SEQUENCE [LARGE SCALE GENOMIC DNA]</scope>
    <source>
        <strain evidence="4 5">CGMCC 1.10390</strain>
    </source>
</reference>
<dbReference type="Proteomes" id="UP001597034">
    <property type="component" value="Unassembled WGS sequence"/>
</dbReference>
<dbReference type="AlphaFoldDB" id="A0ABD6DPU7"/>
<evidence type="ECO:0000313" key="5">
    <source>
        <dbReference type="Proteomes" id="UP001597034"/>
    </source>
</evidence>
<comment type="caution">
    <text evidence="4">The sequence shown here is derived from an EMBL/GenBank/DDBJ whole genome shotgun (WGS) entry which is preliminary data.</text>
</comment>
<dbReference type="Pfam" id="PF02080">
    <property type="entry name" value="TrkA_C"/>
    <property type="match status" value="1"/>
</dbReference>
<gene>
    <name evidence="4" type="ORF">ACFSBL_16815</name>
</gene>
<dbReference type="Pfam" id="PF26503">
    <property type="entry name" value="DUF8167_3rd"/>
    <property type="match status" value="1"/>
</dbReference>
<dbReference type="RefSeq" id="WP_256400589.1">
    <property type="nucleotide sequence ID" value="NZ_JANHJR010000003.1"/>
</dbReference>
<keyword evidence="4" id="KW-0406">Ion transport</keyword>
<dbReference type="SUPFAM" id="SSF116726">
    <property type="entry name" value="TrkA C-terminal domain-like"/>
    <property type="match status" value="1"/>
</dbReference>
<dbReference type="InterPro" id="IPR058604">
    <property type="entry name" value="DUF8167_3rd"/>
</dbReference>
<dbReference type="InterPro" id="IPR058480">
    <property type="entry name" value="DUF8167_N"/>
</dbReference>
<dbReference type="GO" id="GO:0034220">
    <property type="term" value="P:monoatomic ion transmembrane transport"/>
    <property type="evidence" value="ECO:0007669"/>
    <property type="project" value="UniProtKB-KW"/>
</dbReference>
<dbReference type="Pfam" id="PF26502">
    <property type="entry name" value="DUF8167_2nd"/>
    <property type="match status" value="1"/>
</dbReference>
<keyword evidence="2" id="KW-0472">Membrane</keyword>
<keyword evidence="5" id="KW-1185">Reference proteome</keyword>
<organism evidence="4 5">
    <name type="scientific">Haloarchaeobius litoreus</name>
    <dbReference type="NCBI Taxonomy" id="755306"/>
    <lineage>
        <taxon>Archaea</taxon>
        <taxon>Methanobacteriati</taxon>
        <taxon>Methanobacteriota</taxon>
        <taxon>Stenosarchaea group</taxon>
        <taxon>Halobacteria</taxon>
        <taxon>Halobacteriales</taxon>
        <taxon>Halorubellaceae</taxon>
        <taxon>Haloarchaeobius</taxon>
    </lineage>
</organism>
<protein>
    <submittedName>
        <fullName evidence="4">Potassium channel family protein</fullName>
    </submittedName>
</protein>
<feature type="transmembrane region" description="Helical" evidence="2">
    <location>
        <begin position="44"/>
        <end position="64"/>
    </location>
</feature>